<evidence type="ECO:0000256" key="1">
    <source>
        <dbReference type="SAM" id="SignalP"/>
    </source>
</evidence>
<dbReference type="OrthoDB" id="796539at2"/>
<dbReference type="AlphaFoldDB" id="A0A1T5AJW6"/>
<feature type="signal peptide" evidence="1">
    <location>
        <begin position="1"/>
        <end position="21"/>
    </location>
</feature>
<sequence>MRRGIYAILVLSLLISSVCYASMIQGRWAGNIEGHFDVTVNLKEENGKLSGTINSELGEAPLTGGKIVGNDISFKEMSYKGIAVSYVKGKLAGDKINLVVGFQGQDMKGTLVRVKK</sequence>
<dbReference type="STRING" id="572036.SAMN05661099_0812"/>
<evidence type="ECO:0008006" key="4">
    <source>
        <dbReference type="Google" id="ProtNLM"/>
    </source>
</evidence>
<dbReference type="Proteomes" id="UP000189981">
    <property type="component" value="Unassembled WGS sequence"/>
</dbReference>
<proteinExistence type="predicted"/>
<feature type="chain" id="PRO_5012120354" description="Glycoside hydrolase" evidence="1">
    <location>
        <begin position="22"/>
        <end position="116"/>
    </location>
</feature>
<keyword evidence="3" id="KW-1185">Reference proteome</keyword>
<reference evidence="3" key="1">
    <citation type="submission" date="2017-02" db="EMBL/GenBank/DDBJ databases">
        <authorList>
            <person name="Varghese N."/>
            <person name="Submissions S."/>
        </authorList>
    </citation>
    <scope>NUCLEOTIDE SEQUENCE [LARGE SCALE GENOMIC DNA]</scope>
    <source>
        <strain evidence="3">DSM 22385</strain>
    </source>
</reference>
<name>A0A1T5AJW6_9SPHI</name>
<dbReference type="EMBL" id="FUYR01000001">
    <property type="protein sequence ID" value="SKB35312.1"/>
    <property type="molecule type" value="Genomic_DNA"/>
</dbReference>
<evidence type="ECO:0000313" key="2">
    <source>
        <dbReference type="EMBL" id="SKB35312.1"/>
    </source>
</evidence>
<accession>A0A1T5AJW6</accession>
<dbReference type="RefSeq" id="WP_139377352.1">
    <property type="nucleotide sequence ID" value="NZ_FUYR01000001.1"/>
</dbReference>
<gene>
    <name evidence="2" type="ORF">SAMN05661099_0812</name>
</gene>
<keyword evidence="1" id="KW-0732">Signal</keyword>
<protein>
    <recommendedName>
        <fullName evidence="4">Glycoside hydrolase</fullName>
    </recommendedName>
</protein>
<evidence type="ECO:0000313" key="3">
    <source>
        <dbReference type="Proteomes" id="UP000189981"/>
    </source>
</evidence>
<organism evidence="2 3">
    <name type="scientific">Daejeonella lutea</name>
    <dbReference type="NCBI Taxonomy" id="572036"/>
    <lineage>
        <taxon>Bacteria</taxon>
        <taxon>Pseudomonadati</taxon>
        <taxon>Bacteroidota</taxon>
        <taxon>Sphingobacteriia</taxon>
        <taxon>Sphingobacteriales</taxon>
        <taxon>Sphingobacteriaceae</taxon>
        <taxon>Daejeonella</taxon>
    </lineage>
</organism>